<name>A0A1Y6B7Y0_9BACT</name>
<dbReference type="GO" id="GO:0006412">
    <property type="term" value="P:translation"/>
    <property type="evidence" value="ECO:0007669"/>
    <property type="project" value="UniProtKB-UniRule"/>
</dbReference>
<keyword evidence="2 6" id="KW-0699">rRNA-binding</keyword>
<reference evidence="9" key="1">
    <citation type="submission" date="2017-04" db="EMBL/GenBank/DDBJ databases">
        <authorList>
            <person name="Varghese N."/>
            <person name="Submissions S."/>
        </authorList>
    </citation>
    <scope>NUCLEOTIDE SEQUENCE [LARGE SCALE GENOMIC DNA]</scope>
    <source>
        <strain evidence="9">RKEM611</strain>
    </source>
</reference>
<dbReference type="FunFam" id="3.30.70.330:FF:000001">
    <property type="entry name" value="50S ribosomal protein L23"/>
    <property type="match status" value="1"/>
</dbReference>
<protein>
    <recommendedName>
        <fullName evidence="6">Large ribosomal subunit protein uL23</fullName>
    </recommendedName>
</protein>
<dbReference type="GO" id="GO:1990904">
    <property type="term" value="C:ribonucleoprotein complex"/>
    <property type="evidence" value="ECO:0007669"/>
    <property type="project" value="UniProtKB-KW"/>
</dbReference>
<dbReference type="GO" id="GO:0003735">
    <property type="term" value="F:structural constituent of ribosome"/>
    <property type="evidence" value="ECO:0007669"/>
    <property type="project" value="InterPro"/>
</dbReference>
<dbReference type="STRING" id="1513793.SAMN06296036_101212"/>
<dbReference type="InterPro" id="IPR001014">
    <property type="entry name" value="Ribosomal_uL23_CS"/>
</dbReference>
<keyword evidence="4 6" id="KW-0689">Ribosomal protein</keyword>
<dbReference type="HAMAP" id="MF_01369_B">
    <property type="entry name" value="Ribosomal_uL23_B"/>
    <property type="match status" value="1"/>
</dbReference>
<comment type="similarity">
    <text evidence="1 6 7">Belongs to the universal ribosomal protein uL23 family.</text>
</comment>
<dbReference type="InterPro" id="IPR012677">
    <property type="entry name" value="Nucleotide-bd_a/b_plait_sf"/>
</dbReference>
<accession>A0A1Y6B7Y0</accession>
<dbReference type="GO" id="GO:0005840">
    <property type="term" value="C:ribosome"/>
    <property type="evidence" value="ECO:0007669"/>
    <property type="project" value="UniProtKB-KW"/>
</dbReference>
<evidence type="ECO:0000313" key="8">
    <source>
        <dbReference type="EMBL" id="SME88975.1"/>
    </source>
</evidence>
<dbReference type="AlphaFoldDB" id="A0A1Y6B7Y0"/>
<comment type="subunit">
    <text evidence="6">Part of the 50S ribosomal subunit. Contacts protein L29, and trigger factor when it is bound to the ribosome.</text>
</comment>
<dbReference type="Pfam" id="PF00276">
    <property type="entry name" value="Ribosomal_L23"/>
    <property type="match status" value="1"/>
</dbReference>
<evidence type="ECO:0000256" key="6">
    <source>
        <dbReference type="HAMAP-Rule" id="MF_01369"/>
    </source>
</evidence>
<dbReference type="PROSITE" id="PS00050">
    <property type="entry name" value="RIBOSOMAL_L23"/>
    <property type="match status" value="1"/>
</dbReference>
<evidence type="ECO:0000256" key="3">
    <source>
        <dbReference type="ARBA" id="ARBA00022884"/>
    </source>
</evidence>
<sequence>MHPYSVIIKPVLSEKSNDVRENEGKYTFVIRRDATKEDVKKAVSKLWDVKVAKVQTLITRGKIKRRGMNFSKPTKTKKAVVTLAEGAKLPLFEEQ</sequence>
<dbReference type="SUPFAM" id="SSF54189">
    <property type="entry name" value="Ribosomal proteins S24e, L23 and L15e"/>
    <property type="match status" value="1"/>
</dbReference>
<evidence type="ECO:0000313" key="9">
    <source>
        <dbReference type="Proteomes" id="UP000192907"/>
    </source>
</evidence>
<dbReference type="PANTHER" id="PTHR11620">
    <property type="entry name" value="60S RIBOSOMAL PROTEIN L23A"/>
    <property type="match status" value="1"/>
</dbReference>
<evidence type="ECO:0000256" key="1">
    <source>
        <dbReference type="ARBA" id="ARBA00006700"/>
    </source>
</evidence>
<evidence type="ECO:0000256" key="4">
    <source>
        <dbReference type="ARBA" id="ARBA00022980"/>
    </source>
</evidence>
<dbReference type="Proteomes" id="UP000192907">
    <property type="component" value="Unassembled WGS sequence"/>
</dbReference>
<keyword evidence="5 6" id="KW-0687">Ribonucleoprotein</keyword>
<organism evidence="8 9">
    <name type="scientific">Pseudobacteriovorax antillogorgiicola</name>
    <dbReference type="NCBI Taxonomy" id="1513793"/>
    <lineage>
        <taxon>Bacteria</taxon>
        <taxon>Pseudomonadati</taxon>
        <taxon>Bdellovibrionota</taxon>
        <taxon>Oligoflexia</taxon>
        <taxon>Oligoflexales</taxon>
        <taxon>Pseudobacteriovoracaceae</taxon>
        <taxon>Pseudobacteriovorax</taxon>
    </lineage>
</organism>
<comment type="function">
    <text evidence="6">One of the early assembly proteins it binds 23S rRNA. One of the proteins that surrounds the polypeptide exit tunnel on the outside of the ribosome. Forms the main docking site for trigger factor binding to the ribosome.</text>
</comment>
<dbReference type="RefSeq" id="WP_132314659.1">
    <property type="nucleotide sequence ID" value="NZ_FWZT01000001.1"/>
</dbReference>
<evidence type="ECO:0000256" key="7">
    <source>
        <dbReference type="RuleBase" id="RU003934"/>
    </source>
</evidence>
<dbReference type="GO" id="GO:0019843">
    <property type="term" value="F:rRNA binding"/>
    <property type="evidence" value="ECO:0007669"/>
    <property type="project" value="UniProtKB-UniRule"/>
</dbReference>
<keyword evidence="9" id="KW-1185">Reference proteome</keyword>
<gene>
    <name evidence="6" type="primary">rplW</name>
    <name evidence="8" type="ORF">SAMN06296036_101212</name>
</gene>
<proteinExistence type="inferred from homology"/>
<dbReference type="OrthoDB" id="9793353at2"/>
<keyword evidence="3 6" id="KW-0694">RNA-binding</keyword>
<dbReference type="NCBIfam" id="NF004363">
    <property type="entry name" value="PRK05738.2-4"/>
    <property type="match status" value="1"/>
</dbReference>
<dbReference type="InterPro" id="IPR012678">
    <property type="entry name" value="Ribosomal_uL23/eL15/eS24_sf"/>
</dbReference>
<evidence type="ECO:0000256" key="5">
    <source>
        <dbReference type="ARBA" id="ARBA00023274"/>
    </source>
</evidence>
<dbReference type="EMBL" id="FWZT01000001">
    <property type="protein sequence ID" value="SME88975.1"/>
    <property type="molecule type" value="Genomic_DNA"/>
</dbReference>
<dbReference type="Gene3D" id="3.30.70.330">
    <property type="match status" value="1"/>
</dbReference>
<dbReference type="InterPro" id="IPR013025">
    <property type="entry name" value="Ribosomal_uL23-like"/>
</dbReference>
<evidence type="ECO:0000256" key="2">
    <source>
        <dbReference type="ARBA" id="ARBA00022730"/>
    </source>
</evidence>